<sequence length="496" mass="52492">RHPISSISARRPSAMKILQSFPPLLITLSLVQAADKNTKKTEKTGVKRQIGYGLEAIPGVAFHTPLPEEYFAVGHPTAHGGIQPLGIIHNSPSLDSIGGFTSQGFDALHSGFGIYAAPHAIIATPFANFQGNTKTVHQLDQGWKGIDPGHGHGSIHHGHQIAQSLATKPAVPVHESVNDVVPQYDFGRGKHAYNQNSLVPLHSSFGASEFSAGNKGFVSFPSLKASAHTPHHGLPAPKGYSFSTMHAPQIHSVHSANGGHQLSRIPAHNYLGHNFHLGNNQNHLHSQNAMHSSHKAHTGHTHGMVHGSVNHGHHIAKTSHLPTGHSGFGVNVGPGKGHLVDTKHYGHGLHGNAVHGLKKVEALSNNYHVPSGHGLTSPGLSHVPSGPSRASLASGEFSTTHDSSRRASSAYNSDFYSPAAPSNFGSSEHSASSSDTGHTNGHGGGQKATSFQSFIIHSYKPAGSAKKHEYDSLESDENFSGPNYNSEQAQSGESRF</sequence>
<feature type="compositionally biased region" description="Polar residues" evidence="1">
    <location>
        <begin position="478"/>
        <end position="496"/>
    </location>
</feature>
<evidence type="ECO:0000313" key="2">
    <source>
        <dbReference type="EMBL" id="JAG05762.1"/>
    </source>
</evidence>
<feature type="non-terminal residue" evidence="2">
    <location>
        <position position="1"/>
    </location>
</feature>
<feature type="region of interest" description="Disordered" evidence="1">
    <location>
        <begin position="465"/>
        <end position="496"/>
    </location>
</feature>
<organism evidence="2">
    <name type="scientific">Lygus hesperus</name>
    <name type="common">Western plant bug</name>
    <dbReference type="NCBI Taxonomy" id="30085"/>
    <lineage>
        <taxon>Eukaryota</taxon>
        <taxon>Metazoa</taxon>
        <taxon>Ecdysozoa</taxon>
        <taxon>Arthropoda</taxon>
        <taxon>Hexapoda</taxon>
        <taxon>Insecta</taxon>
        <taxon>Pterygota</taxon>
        <taxon>Neoptera</taxon>
        <taxon>Paraneoptera</taxon>
        <taxon>Hemiptera</taxon>
        <taxon>Heteroptera</taxon>
        <taxon>Panheteroptera</taxon>
        <taxon>Cimicomorpha</taxon>
        <taxon>Miridae</taxon>
        <taxon>Mirini</taxon>
        <taxon>Lygus</taxon>
    </lineage>
</organism>
<accession>A0A0A9WBD0</accession>
<dbReference type="AlphaFoldDB" id="A0A0A9WBD0"/>
<feature type="region of interest" description="Disordered" evidence="1">
    <location>
        <begin position="368"/>
        <end position="409"/>
    </location>
</feature>
<protein>
    <submittedName>
        <fullName evidence="2">Uncharacterized protein</fullName>
    </submittedName>
</protein>
<reference evidence="2" key="1">
    <citation type="journal article" date="2014" name="PLoS ONE">
        <title>Transcriptome-Based Identification of ABC Transporters in the Western Tarnished Plant Bug Lygus hesperus.</title>
        <authorList>
            <person name="Hull J.J."/>
            <person name="Chaney K."/>
            <person name="Geib S.M."/>
            <person name="Fabrick J.A."/>
            <person name="Brent C.S."/>
            <person name="Walsh D."/>
            <person name="Lavine L.C."/>
        </authorList>
    </citation>
    <scope>NUCLEOTIDE SEQUENCE</scope>
</reference>
<gene>
    <name evidence="2" type="ORF">CM83_19533</name>
</gene>
<feature type="region of interest" description="Disordered" evidence="1">
    <location>
        <begin position="422"/>
        <end position="449"/>
    </location>
</feature>
<dbReference type="EMBL" id="GBHO01037842">
    <property type="protein sequence ID" value="JAG05762.1"/>
    <property type="molecule type" value="Transcribed_RNA"/>
</dbReference>
<reference evidence="2" key="2">
    <citation type="submission" date="2014-07" db="EMBL/GenBank/DDBJ databases">
        <authorList>
            <person name="Hull J."/>
        </authorList>
    </citation>
    <scope>NUCLEOTIDE SEQUENCE</scope>
</reference>
<feature type="compositionally biased region" description="Polar residues" evidence="1">
    <location>
        <begin position="423"/>
        <end position="439"/>
    </location>
</feature>
<proteinExistence type="predicted"/>
<evidence type="ECO:0000256" key="1">
    <source>
        <dbReference type="SAM" id="MobiDB-lite"/>
    </source>
</evidence>
<feature type="compositionally biased region" description="Polar residues" evidence="1">
    <location>
        <begin position="396"/>
        <end position="409"/>
    </location>
</feature>
<name>A0A0A9WBD0_LYGHE</name>